<name>A0A023GNT6_AMBTT</name>
<sequence>MEAKRTVAQTNLLDGEEDEKTEPVEASGISTIEAQVERQRRHMAEMGLSDAPPPAEGSGEDDDDACTNDAGLVRRARSASHASSVAAAEKAPPLRPKSVEIAGASSTATGRQLFNAGPSRPPFRIPEFRWSPIHQRLLSDLLFSLETDIQVWRSHNTKTVIDFVNSGENAIFVINTVHLISQLADNIIIACGGLLPLLASATSPNHELDVIEPTQGMAIEVAVAFLQRLVYMTDVLVFASSLSFSDLEAEKNMSSGGILRQCLRLVCTAAVRNCLECRERSCPLTPVTPQTPTTRDPLRPNPIHALIGGVQPSAKNIVENLGGQSSPIRDPEKLLQDMDVNRLRAVIYRDDETKQAQFLALAVVYFISVLMVSKYRDILEPPSSSSSSSSASSCCSQQPQQRAATAAAPPSSSSSLAHSACPMPPSDGTAAMHLAHPQAPANEKASVLWSDSQDGERDEVIVVEEMDSSILANIHSSAAIISTTPVPNPAHPIAATTYHPEAVNGSGEPLDNYQATILVPQEPALNGLNKVPESGMMPVATSKMGEESGLAPNAREASLTQKLEGALGSVCPLLREIMVDFAPFLSRTLVGSHGQDLLVEGKGLSTFKNSTSVVELVMLLCSQEWQNSLQKHAGLAFIELINEGRLLSHAMKDHIVRVANEAEFILNRMRADDVLKHAEFESLCAQTAVDRKEEEMMCDHLITAARRRDSLVAARALEKVLNILTNRHGAWGQNSKGTHRSTENGQVEFLRLDAWEDDARRRKRLVRNPHGSCHPEGTLKAAIEHGAPRMPSCRLAKSSTASWR</sequence>
<dbReference type="Pfam" id="PF06469">
    <property type="entry name" value="DUF1088"/>
    <property type="match status" value="1"/>
</dbReference>
<dbReference type="GO" id="GO:0008104">
    <property type="term" value="P:intracellular protein localization"/>
    <property type="evidence" value="ECO:0007669"/>
    <property type="project" value="TreeGrafter"/>
</dbReference>
<accession>A0A023GNT6</accession>
<proteinExistence type="evidence at transcript level"/>
<feature type="region of interest" description="Disordered" evidence="1">
    <location>
        <begin position="380"/>
        <end position="432"/>
    </location>
</feature>
<dbReference type="GO" id="GO:0005829">
    <property type="term" value="C:cytosol"/>
    <property type="evidence" value="ECO:0007669"/>
    <property type="project" value="TreeGrafter"/>
</dbReference>
<feature type="compositionally biased region" description="Low complexity" evidence="1">
    <location>
        <begin position="79"/>
        <end position="88"/>
    </location>
</feature>
<dbReference type="EMBL" id="GBBM01000505">
    <property type="protein sequence ID" value="JAC34913.1"/>
    <property type="molecule type" value="mRNA"/>
</dbReference>
<dbReference type="PANTHER" id="PTHR13743">
    <property type="entry name" value="BEIGE/BEACH-RELATED"/>
    <property type="match status" value="1"/>
</dbReference>
<feature type="compositionally biased region" description="Basic and acidic residues" evidence="1">
    <location>
        <begin position="35"/>
        <end position="44"/>
    </location>
</feature>
<feature type="compositionally biased region" description="Low complexity" evidence="1">
    <location>
        <begin position="381"/>
        <end position="421"/>
    </location>
</feature>
<evidence type="ECO:0000256" key="1">
    <source>
        <dbReference type="SAM" id="MobiDB-lite"/>
    </source>
</evidence>
<dbReference type="InterPro" id="IPR050865">
    <property type="entry name" value="BEACH_Domain"/>
</dbReference>
<dbReference type="AlphaFoldDB" id="A0A023GNT6"/>
<dbReference type="InterPro" id="IPR010508">
    <property type="entry name" value="NBEA-like_DUF1088"/>
</dbReference>
<reference evidence="3" key="1">
    <citation type="submission" date="2014-03" db="EMBL/GenBank/DDBJ databases">
        <title>The sialotranscriptome of Amblyomma triste, Amblyomma parvum and Amblyomma cajennense ticks, uncovered by 454-based RNA-seq.</title>
        <authorList>
            <person name="Garcia G.R."/>
            <person name="Gardinassi L.G."/>
            <person name="Ribeiro J.M."/>
            <person name="Anatriello E."/>
            <person name="Ferreira B.R."/>
            <person name="Moreira H.N."/>
            <person name="Mafra C."/>
            <person name="Olegario M.M."/>
            <person name="Szabo P.J."/>
            <person name="Miranda-Santos I.K."/>
            <person name="Maruyama S.R."/>
        </authorList>
    </citation>
    <scope>NUCLEOTIDE SEQUENCE</scope>
    <source>
        <strain evidence="3">Mato Grasso do Sul</strain>
        <tissue evidence="3">Salivary glands</tissue>
    </source>
</reference>
<dbReference type="PANTHER" id="PTHR13743:SF162">
    <property type="entry name" value="NEUROBEACHIN"/>
    <property type="match status" value="1"/>
</dbReference>
<feature type="region of interest" description="Disordered" evidence="1">
    <location>
        <begin position="1"/>
        <end position="98"/>
    </location>
</feature>
<protein>
    <submittedName>
        <fullName evidence="3">Putative lps-responsive vesicle trafficking beach and anchor</fullName>
    </submittedName>
</protein>
<feature type="domain" description="DUF1088" evidence="2">
    <location>
        <begin position="643"/>
        <end position="789"/>
    </location>
</feature>
<organism evidence="3">
    <name type="scientific">Amblyomma triste</name>
    <name type="common">Neotropical tick</name>
    <dbReference type="NCBI Taxonomy" id="251400"/>
    <lineage>
        <taxon>Eukaryota</taxon>
        <taxon>Metazoa</taxon>
        <taxon>Ecdysozoa</taxon>
        <taxon>Arthropoda</taxon>
        <taxon>Chelicerata</taxon>
        <taxon>Arachnida</taxon>
        <taxon>Acari</taxon>
        <taxon>Parasitiformes</taxon>
        <taxon>Ixodida</taxon>
        <taxon>Ixodoidea</taxon>
        <taxon>Ixodidae</taxon>
        <taxon>Amblyomminae</taxon>
        <taxon>Amblyomma</taxon>
    </lineage>
</organism>
<dbReference type="GO" id="GO:0016020">
    <property type="term" value="C:membrane"/>
    <property type="evidence" value="ECO:0007669"/>
    <property type="project" value="TreeGrafter"/>
</dbReference>
<dbReference type="GO" id="GO:0019901">
    <property type="term" value="F:protein kinase binding"/>
    <property type="evidence" value="ECO:0007669"/>
    <property type="project" value="TreeGrafter"/>
</dbReference>
<evidence type="ECO:0000259" key="2">
    <source>
        <dbReference type="Pfam" id="PF06469"/>
    </source>
</evidence>
<evidence type="ECO:0000313" key="3">
    <source>
        <dbReference type="EMBL" id="JAC34913.1"/>
    </source>
</evidence>